<evidence type="ECO:0000259" key="7">
    <source>
        <dbReference type="PROSITE" id="PS50011"/>
    </source>
</evidence>
<sequence>MLSALFRCNCLRASRDVTLSFRRNGSDINTPVRRPGDSEGVSALTAFQLHHDTRSQRPSMLYKGNPTTRAQCRDLYQSVPYQLCDFDLLKVLGVGTYATVRLAKHYASNVFVALKIISKRHILEHRQEKHLLRERSVHSALSHPFIATLYGTFQDTHYLYFILQHLPGGDLWRHVYGEKDTMVVIRKGIPEHHAVFYLGCILLALAYLHDHAKVLYRDLKLENIALDADGYPKLLDFGFADFQPRKSTCRYTFCGSIDYMAPEILQHCGHDHRADVWSFGVLMYELLHGRTPFYHENAYQHTQNIVSNSVEFDVEIESLYPQACDLIAKILVKDPNHRAASLNSIRLHPFFTRYYSNSNDWSRLVRREWNAPFIPSQNQSVVSEDAISSESEPFSETIEGAAESDTHIFRSF</sequence>
<evidence type="ECO:0000313" key="10">
    <source>
        <dbReference type="Proteomes" id="UP000053237"/>
    </source>
</evidence>
<evidence type="ECO:0000256" key="6">
    <source>
        <dbReference type="PROSITE-ProRule" id="PRU10141"/>
    </source>
</evidence>
<dbReference type="InterPro" id="IPR017441">
    <property type="entry name" value="Protein_kinase_ATP_BS"/>
</dbReference>
<evidence type="ECO:0000256" key="2">
    <source>
        <dbReference type="ARBA" id="ARBA00022679"/>
    </source>
</evidence>
<evidence type="ECO:0000256" key="1">
    <source>
        <dbReference type="ARBA" id="ARBA00022527"/>
    </source>
</evidence>
<dbReference type="FunFam" id="3.30.200.20:FF:000042">
    <property type="entry name" value="Aurora kinase A"/>
    <property type="match status" value="1"/>
</dbReference>
<feature type="domain" description="Protein kinase" evidence="7">
    <location>
        <begin position="86"/>
        <end position="351"/>
    </location>
</feature>
<keyword evidence="3 6" id="KW-0547">Nucleotide-binding</keyword>
<proteinExistence type="predicted"/>
<dbReference type="GO" id="GO:0005952">
    <property type="term" value="C:cAMP-dependent protein kinase complex"/>
    <property type="evidence" value="ECO:0007669"/>
    <property type="project" value="TreeGrafter"/>
</dbReference>
<keyword evidence="1" id="KW-0723">Serine/threonine-protein kinase</keyword>
<dbReference type="PROSITE" id="PS51285">
    <property type="entry name" value="AGC_KINASE_CTER"/>
    <property type="match status" value="1"/>
</dbReference>
<dbReference type="InterPro" id="IPR045270">
    <property type="entry name" value="STKc_AGC"/>
</dbReference>
<evidence type="ECO:0000256" key="3">
    <source>
        <dbReference type="ARBA" id="ARBA00022741"/>
    </source>
</evidence>
<evidence type="ECO:0000256" key="5">
    <source>
        <dbReference type="ARBA" id="ARBA00022840"/>
    </source>
</evidence>
<keyword evidence="5 6" id="KW-0067">ATP-binding</keyword>
<dbReference type="GO" id="GO:0005524">
    <property type="term" value="F:ATP binding"/>
    <property type="evidence" value="ECO:0007669"/>
    <property type="project" value="UniProtKB-UniRule"/>
</dbReference>
<dbReference type="OrthoDB" id="63267at2759"/>
<gene>
    <name evidence="9" type="ORF">BN9_047230</name>
</gene>
<dbReference type="PROSITE" id="PS00107">
    <property type="entry name" value="PROTEIN_KINASE_ATP"/>
    <property type="match status" value="1"/>
</dbReference>
<dbReference type="InterPro" id="IPR000719">
    <property type="entry name" value="Prot_kinase_dom"/>
</dbReference>
<evidence type="ECO:0000256" key="4">
    <source>
        <dbReference type="ARBA" id="ARBA00022777"/>
    </source>
</evidence>
<dbReference type="CDD" id="cd05123">
    <property type="entry name" value="STKc_AGC"/>
    <property type="match status" value="1"/>
</dbReference>
<protein>
    <recommendedName>
        <fullName evidence="11">Protein kinase domain-containing protein</fullName>
    </recommendedName>
</protein>
<accession>A0A024GBC0</accession>
<dbReference type="Gene3D" id="3.30.200.20">
    <property type="entry name" value="Phosphorylase Kinase, domain 1"/>
    <property type="match status" value="1"/>
</dbReference>
<evidence type="ECO:0008006" key="11">
    <source>
        <dbReference type="Google" id="ProtNLM"/>
    </source>
</evidence>
<dbReference type="PANTHER" id="PTHR24353:SF37">
    <property type="entry name" value="CAMP-DEPENDENT PROTEIN KINASE CATALYTIC SUBUNIT PRKX"/>
    <property type="match status" value="1"/>
</dbReference>
<dbReference type="PROSITE" id="PS50011">
    <property type="entry name" value="PROTEIN_KINASE_DOM"/>
    <property type="match status" value="1"/>
</dbReference>
<feature type="domain" description="AGC-kinase C-terminal" evidence="8">
    <location>
        <begin position="357"/>
        <end position="412"/>
    </location>
</feature>
<keyword evidence="4" id="KW-0418">Kinase</keyword>
<name>A0A024GBC0_9STRA</name>
<dbReference type="Proteomes" id="UP000053237">
    <property type="component" value="Unassembled WGS sequence"/>
</dbReference>
<organism evidence="9 10">
    <name type="scientific">Albugo candida</name>
    <dbReference type="NCBI Taxonomy" id="65357"/>
    <lineage>
        <taxon>Eukaryota</taxon>
        <taxon>Sar</taxon>
        <taxon>Stramenopiles</taxon>
        <taxon>Oomycota</taxon>
        <taxon>Peronosporomycetes</taxon>
        <taxon>Albuginales</taxon>
        <taxon>Albuginaceae</taxon>
        <taxon>Albugo</taxon>
    </lineage>
</organism>
<dbReference type="Pfam" id="PF00069">
    <property type="entry name" value="Pkinase"/>
    <property type="match status" value="1"/>
</dbReference>
<dbReference type="GO" id="GO:0004691">
    <property type="term" value="F:cAMP-dependent protein kinase activity"/>
    <property type="evidence" value="ECO:0007669"/>
    <property type="project" value="TreeGrafter"/>
</dbReference>
<evidence type="ECO:0000259" key="8">
    <source>
        <dbReference type="PROSITE" id="PS51285"/>
    </source>
</evidence>
<dbReference type="SMART" id="SM00220">
    <property type="entry name" value="S_TKc"/>
    <property type="match status" value="1"/>
</dbReference>
<feature type="binding site" evidence="6">
    <location>
        <position position="115"/>
    </location>
    <ligand>
        <name>ATP</name>
        <dbReference type="ChEBI" id="CHEBI:30616"/>
    </ligand>
</feature>
<dbReference type="InParanoid" id="A0A024GBC0"/>
<dbReference type="EMBL" id="CAIX01000058">
    <property type="protein sequence ID" value="CCI43939.1"/>
    <property type="molecule type" value="Genomic_DNA"/>
</dbReference>
<keyword evidence="2" id="KW-0808">Transferase</keyword>
<dbReference type="AlphaFoldDB" id="A0A024GBC0"/>
<dbReference type="STRING" id="65357.A0A024GBC0"/>
<reference evidence="9 10" key="1">
    <citation type="submission" date="2012-05" db="EMBL/GenBank/DDBJ databases">
        <title>Recombination and specialization in a pathogen metapopulation.</title>
        <authorList>
            <person name="Gardiner A."/>
            <person name="Kemen E."/>
            <person name="Schultz-Larsen T."/>
            <person name="MacLean D."/>
            <person name="Van Oosterhout C."/>
            <person name="Jones J.D.G."/>
        </authorList>
    </citation>
    <scope>NUCLEOTIDE SEQUENCE [LARGE SCALE GENOMIC DNA]</scope>
    <source>
        <strain evidence="9 10">Ac Nc2</strain>
    </source>
</reference>
<evidence type="ECO:0000313" key="9">
    <source>
        <dbReference type="EMBL" id="CCI43939.1"/>
    </source>
</evidence>
<comment type="caution">
    <text evidence="9">The sequence shown here is derived from an EMBL/GenBank/DDBJ whole genome shotgun (WGS) entry which is preliminary data.</text>
</comment>
<keyword evidence="10" id="KW-1185">Reference proteome</keyword>
<dbReference type="InterPro" id="IPR000961">
    <property type="entry name" value="AGC-kinase_C"/>
</dbReference>
<dbReference type="InterPro" id="IPR011009">
    <property type="entry name" value="Kinase-like_dom_sf"/>
</dbReference>
<dbReference type="Gene3D" id="1.10.510.10">
    <property type="entry name" value="Transferase(Phosphotransferase) domain 1"/>
    <property type="match status" value="1"/>
</dbReference>
<dbReference type="SUPFAM" id="SSF56112">
    <property type="entry name" value="Protein kinase-like (PK-like)"/>
    <property type="match status" value="1"/>
</dbReference>
<dbReference type="PANTHER" id="PTHR24353">
    <property type="entry name" value="CYCLIC NUCLEOTIDE-DEPENDENT PROTEIN KINASE"/>
    <property type="match status" value="1"/>
</dbReference>